<dbReference type="AlphaFoldDB" id="A0A918H8X8"/>
<evidence type="ECO:0000313" key="3">
    <source>
        <dbReference type="EMBL" id="GGT46695.1"/>
    </source>
</evidence>
<gene>
    <name evidence="3" type="ORF">GCM10014713_45910</name>
</gene>
<feature type="region of interest" description="Disordered" evidence="1">
    <location>
        <begin position="1"/>
        <end position="28"/>
    </location>
</feature>
<dbReference type="Gene3D" id="1.10.260.40">
    <property type="entry name" value="lambda repressor-like DNA-binding domains"/>
    <property type="match status" value="1"/>
</dbReference>
<keyword evidence="4" id="KW-1185">Reference proteome</keyword>
<dbReference type="EMBL" id="BMQQ01000018">
    <property type="protein sequence ID" value="GGT46695.1"/>
    <property type="molecule type" value="Genomic_DNA"/>
</dbReference>
<accession>A0A918H8X8</accession>
<dbReference type="SUPFAM" id="SSF47413">
    <property type="entry name" value="lambda repressor-like DNA-binding domains"/>
    <property type="match status" value="1"/>
</dbReference>
<dbReference type="RefSeq" id="WP_189203423.1">
    <property type="nucleotide sequence ID" value="NZ_BMQQ01000018.1"/>
</dbReference>
<dbReference type="InterPro" id="IPR010982">
    <property type="entry name" value="Lambda_DNA-bd_dom_sf"/>
</dbReference>
<dbReference type="Proteomes" id="UP000619486">
    <property type="component" value="Unassembled WGS sequence"/>
</dbReference>
<dbReference type="Pfam" id="PF01381">
    <property type="entry name" value="HTH_3"/>
    <property type="match status" value="1"/>
</dbReference>
<reference evidence="3" key="1">
    <citation type="journal article" date="2014" name="Int. J. Syst. Evol. Microbiol.">
        <title>Complete genome sequence of Corynebacterium casei LMG S-19264T (=DSM 44701T), isolated from a smear-ripened cheese.</title>
        <authorList>
            <consortium name="US DOE Joint Genome Institute (JGI-PGF)"/>
            <person name="Walter F."/>
            <person name="Albersmeier A."/>
            <person name="Kalinowski J."/>
            <person name="Ruckert C."/>
        </authorList>
    </citation>
    <scope>NUCLEOTIDE SEQUENCE</scope>
    <source>
        <strain evidence="3">JCM 3172</strain>
    </source>
</reference>
<reference evidence="3" key="2">
    <citation type="submission" date="2020-09" db="EMBL/GenBank/DDBJ databases">
        <authorList>
            <person name="Sun Q."/>
            <person name="Ohkuma M."/>
        </authorList>
    </citation>
    <scope>NUCLEOTIDE SEQUENCE</scope>
    <source>
        <strain evidence="3">JCM 3172</strain>
    </source>
</reference>
<feature type="domain" description="HTH cro/C1-type" evidence="2">
    <location>
        <begin position="43"/>
        <end position="89"/>
    </location>
</feature>
<evidence type="ECO:0000259" key="2">
    <source>
        <dbReference type="Pfam" id="PF01381"/>
    </source>
</evidence>
<name>A0A918H8X8_9ACTN</name>
<evidence type="ECO:0000313" key="4">
    <source>
        <dbReference type="Proteomes" id="UP000619486"/>
    </source>
</evidence>
<sequence>MVGGRARARSPRELTDNPEIWPEQPSTDTAAEAVGHIARTLARVLDDRGLSLRATAAGSGVNRQAVADLLAGRSWPDVATVARLAHFTGAHLWPDNTSIDRKRTH</sequence>
<protein>
    <recommendedName>
        <fullName evidence="2">HTH cro/C1-type domain-containing protein</fullName>
    </recommendedName>
</protein>
<organism evidence="3 4">
    <name type="scientific">Streptomyces purpureus</name>
    <dbReference type="NCBI Taxonomy" id="1951"/>
    <lineage>
        <taxon>Bacteria</taxon>
        <taxon>Bacillati</taxon>
        <taxon>Actinomycetota</taxon>
        <taxon>Actinomycetes</taxon>
        <taxon>Kitasatosporales</taxon>
        <taxon>Streptomycetaceae</taxon>
        <taxon>Streptomyces</taxon>
    </lineage>
</organism>
<dbReference type="InterPro" id="IPR001387">
    <property type="entry name" value="Cro/C1-type_HTH"/>
</dbReference>
<dbReference type="CDD" id="cd00093">
    <property type="entry name" value="HTH_XRE"/>
    <property type="match status" value="1"/>
</dbReference>
<comment type="caution">
    <text evidence="3">The sequence shown here is derived from an EMBL/GenBank/DDBJ whole genome shotgun (WGS) entry which is preliminary data.</text>
</comment>
<proteinExistence type="predicted"/>
<evidence type="ECO:0000256" key="1">
    <source>
        <dbReference type="SAM" id="MobiDB-lite"/>
    </source>
</evidence>
<dbReference type="GO" id="GO:0003677">
    <property type="term" value="F:DNA binding"/>
    <property type="evidence" value="ECO:0007669"/>
    <property type="project" value="InterPro"/>
</dbReference>